<accession>A0A9P0A1G5</accession>
<proteinExistence type="predicted"/>
<evidence type="ECO:0000256" key="1">
    <source>
        <dbReference type="SAM" id="MobiDB-lite"/>
    </source>
</evidence>
<keyword evidence="3" id="KW-1185">Reference proteome</keyword>
<dbReference type="EMBL" id="OU963862">
    <property type="protein sequence ID" value="CAH0382336.1"/>
    <property type="molecule type" value="Genomic_DNA"/>
</dbReference>
<dbReference type="AlphaFoldDB" id="A0A9P0A1G5"/>
<reference evidence="2" key="1">
    <citation type="submission" date="2021-12" db="EMBL/GenBank/DDBJ databases">
        <authorList>
            <person name="King R."/>
        </authorList>
    </citation>
    <scope>NUCLEOTIDE SEQUENCE</scope>
</reference>
<evidence type="ECO:0000313" key="3">
    <source>
        <dbReference type="Proteomes" id="UP001152759"/>
    </source>
</evidence>
<name>A0A9P0A1G5_BEMTA</name>
<gene>
    <name evidence="2" type="ORF">BEMITA_LOCUS1888</name>
</gene>
<evidence type="ECO:0000313" key="2">
    <source>
        <dbReference type="EMBL" id="CAH0382336.1"/>
    </source>
</evidence>
<sequence length="148" mass="16482">MSQKNSSSLSPSPPASDSEDDGPTTSLKFTEIRCKVTHLGEVKQAPIDIVDQPAVNERTYHIHTTENQRGVHFVNKSNLKSMSSALPLEIFMPKAHFDSLVRFIQKASVGRVLSDGVNYYSLISEKKDAKNISHSLVENTFRKLVHTT</sequence>
<feature type="compositionally biased region" description="Low complexity" evidence="1">
    <location>
        <begin position="1"/>
        <end position="10"/>
    </location>
</feature>
<dbReference type="Proteomes" id="UP001152759">
    <property type="component" value="Chromosome 1"/>
</dbReference>
<organism evidence="2 3">
    <name type="scientific">Bemisia tabaci</name>
    <name type="common">Sweetpotato whitefly</name>
    <name type="synonym">Aleurodes tabaci</name>
    <dbReference type="NCBI Taxonomy" id="7038"/>
    <lineage>
        <taxon>Eukaryota</taxon>
        <taxon>Metazoa</taxon>
        <taxon>Ecdysozoa</taxon>
        <taxon>Arthropoda</taxon>
        <taxon>Hexapoda</taxon>
        <taxon>Insecta</taxon>
        <taxon>Pterygota</taxon>
        <taxon>Neoptera</taxon>
        <taxon>Paraneoptera</taxon>
        <taxon>Hemiptera</taxon>
        <taxon>Sternorrhyncha</taxon>
        <taxon>Aleyrodoidea</taxon>
        <taxon>Aleyrodidae</taxon>
        <taxon>Aleyrodinae</taxon>
        <taxon>Bemisia</taxon>
    </lineage>
</organism>
<feature type="region of interest" description="Disordered" evidence="1">
    <location>
        <begin position="1"/>
        <end position="25"/>
    </location>
</feature>
<protein>
    <submittedName>
        <fullName evidence="2">Uncharacterized protein</fullName>
    </submittedName>
</protein>